<dbReference type="OMA" id="AFMPNMA"/>
<feature type="region of interest" description="Disordered" evidence="1">
    <location>
        <begin position="68"/>
        <end position="122"/>
    </location>
</feature>
<accession>A0A087T6R7</accession>
<evidence type="ECO:0000313" key="2">
    <source>
        <dbReference type="EMBL" id="KFM60806.1"/>
    </source>
</evidence>
<sequence>MVSVMNLLHGDPHNRAGAPLGHHPHISMLSNTGINTSNSGPTSNPGGPSQSAVSHQRSPFAIQELLGLGNSDNTTSSPTPASPRPHAGHPHLPAVSSSALVPTGGHPSHCSPYQHRPHQPTAAQCFSDPSRLYFGTAFMPNMAGTMHGMTAPPMPTMLGFDQGPQPHQARADTN</sequence>
<protein>
    <submittedName>
        <fullName evidence="2">Uncharacterized protein</fullName>
    </submittedName>
</protein>
<proteinExistence type="predicted"/>
<dbReference type="OrthoDB" id="6159439at2759"/>
<keyword evidence="3" id="KW-1185">Reference proteome</keyword>
<dbReference type="Proteomes" id="UP000054359">
    <property type="component" value="Unassembled WGS sequence"/>
</dbReference>
<feature type="region of interest" description="Disordered" evidence="1">
    <location>
        <begin position="15"/>
        <end position="56"/>
    </location>
</feature>
<reference evidence="2 3" key="1">
    <citation type="submission" date="2013-11" db="EMBL/GenBank/DDBJ databases">
        <title>Genome sequencing of Stegodyphus mimosarum.</title>
        <authorList>
            <person name="Bechsgaard J."/>
        </authorList>
    </citation>
    <scope>NUCLEOTIDE SEQUENCE [LARGE SCALE GENOMIC DNA]</scope>
</reference>
<evidence type="ECO:0000313" key="3">
    <source>
        <dbReference type="Proteomes" id="UP000054359"/>
    </source>
</evidence>
<feature type="compositionally biased region" description="Polar residues" evidence="1">
    <location>
        <begin position="28"/>
        <end position="56"/>
    </location>
</feature>
<evidence type="ECO:0000256" key="1">
    <source>
        <dbReference type="SAM" id="MobiDB-lite"/>
    </source>
</evidence>
<dbReference type="AlphaFoldDB" id="A0A087T6R7"/>
<feature type="non-terminal residue" evidence="2">
    <location>
        <position position="174"/>
    </location>
</feature>
<dbReference type="EMBL" id="KK113693">
    <property type="protein sequence ID" value="KFM60806.1"/>
    <property type="molecule type" value="Genomic_DNA"/>
</dbReference>
<name>A0A087T6R7_STEMI</name>
<organism evidence="2 3">
    <name type="scientific">Stegodyphus mimosarum</name>
    <name type="common">African social velvet spider</name>
    <dbReference type="NCBI Taxonomy" id="407821"/>
    <lineage>
        <taxon>Eukaryota</taxon>
        <taxon>Metazoa</taxon>
        <taxon>Ecdysozoa</taxon>
        <taxon>Arthropoda</taxon>
        <taxon>Chelicerata</taxon>
        <taxon>Arachnida</taxon>
        <taxon>Araneae</taxon>
        <taxon>Araneomorphae</taxon>
        <taxon>Entelegynae</taxon>
        <taxon>Eresoidea</taxon>
        <taxon>Eresidae</taxon>
        <taxon>Stegodyphus</taxon>
    </lineage>
</organism>
<gene>
    <name evidence="2" type="ORF">X975_11883</name>
</gene>